<protein>
    <submittedName>
        <fullName evidence="1">Uncharacterized protein</fullName>
    </submittedName>
</protein>
<gene>
    <name evidence="1" type="ORF">AN403_6186</name>
</gene>
<comment type="caution">
    <text evidence="1">The sequence shown here is derived from an EMBL/GenBank/DDBJ whole genome shotgun (WGS) entry which is preliminary data.</text>
</comment>
<reference evidence="1 2" key="1">
    <citation type="submission" date="2015-09" db="EMBL/GenBank/DDBJ databases">
        <authorList>
            <consortium name="Swine Surveillance"/>
        </authorList>
    </citation>
    <scope>NUCLEOTIDE SEQUENCE [LARGE SCALE GENOMIC DNA]</scope>
    <source>
        <strain evidence="1 2">S613</strain>
    </source>
</reference>
<dbReference type="AlphaFoldDB" id="A0A0N8NY57"/>
<name>A0A0N8NY57_PSEFL</name>
<evidence type="ECO:0000313" key="1">
    <source>
        <dbReference type="EMBL" id="KPU62073.1"/>
    </source>
</evidence>
<evidence type="ECO:0000313" key="2">
    <source>
        <dbReference type="Proteomes" id="UP000050349"/>
    </source>
</evidence>
<proteinExistence type="predicted"/>
<dbReference type="PATRIC" id="fig|294.162.peg.154"/>
<dbReference type="Proteomes" id="UP000050349">
    <property type="component" value="Unassembled WGS sequence"/>
</dbReference>
<accession>A0A0N8NY57</accession>
<dbReference type="EMBL" id="LJXB01000036">
    <property type="protein sequence ID" value="KPU62073.1"/>
    <property type="molecule type" value="Genomic_DNA"/>
</dbReference>
<sequence>MLLLITHAQGSMPARGRSVFVLLAALISIALPRHAASYPLPVRQASDLPRASFRLAVARETLASG</sequence>
<organism evidence="1 2">
    <name type="scientific">Pseudomonas fluorescens</name>
    <dbReference type="NCBI Taxonomy" id="294"/>
    <lineage>
        <taxon>Bacteria</taxon>
        <taxon>Pseudomonadati</taxon>
        <taxon>Pseudomonadota</taxon>
        <taxon>Gammaproteobacteria</taxon>
        <taxon>Pseudomonadales</taxon>
        <taxon>Pseudomonadaceae</taxon>
        <taxon>Pseudomonas</taxon>
    </lineage>
</organism>